<name>A0A023DKM3_9BACL</name>
<protein>
    <recommendedName>
        <fullName evidence="5">Lipoprotein</fullName>
    </recommendedName>
</protein>
<keyword evidence="4" id="KW-1185">Reference proteome</keyword>
<dbReference type="EMBL" id="BAWO01000103">
    <property type="protein sequence ID" value="GAJ41820.1"/>
    <property type="molecule type" value="Genomic_DNA"/>
</dbReference>
<keyword evidence="2" id="KW-0732">Signal</keyword>
<sequence>MRKVIITVTLLSLFIFALTGCGVTSQKNDATSGESEQNKQSETTTKEQSKEHEAKKYYFTANEGGSISKIDLKTNKVVSTIKVDGAVHNVQVSPDGKILGATLVPEMQHGNNHSMEMKGMAVFIIQKQTN</sequence>
<reference evidence="3 4" key="1">
    <citation type="submission" date="2014-04" db="EMBL/GenBank/DDBJ databases">
        <title>Whole genome shotgun sequence of Geobacillus caldoxylosilyticus NBRC 107762.</title>
        <authorList>
            <person name="Hosoyama A."/>
            <person name="Hosoyama Y."/>
            <person name="Katano-Makiyama Y."/>
            <person name="Tsuchikane K."/>
            <person name="Ohji S."/>
            <person name="Ichikawa N."/>
            <person name="Yamazoe A."/>
            <person name="Fujita N."/>
        </authorList>
    </citation>
    <scope>NUCLEOTIDE SEQUENCE [LARGE SCALE GENOMIC DNA]</scope>
    <source>
        <strain evidence="3 4">NBRC 107762</strain>
    </source>
</reference>
<organism evidence="3 4">
    <name type="scientific">Parageobacillus caldoxylosilyticus NBRC 107762</name>
    <dbReference type="NCBI Taxonomy" id="1220594"/>
    <lineage>
        <taxon>Bacteria</taxon>
        <taxon>Bacillati</taxon>
        <taxon>Bacillota</taxon>
        <taxon>Bacilli</taxon>
        <taxon>Bacillales</taxon>
        <taxon>Anoxybacillaceae</taxon>
        <taxon>Saccharococcus</taxon>
    </lineage>
</organism>
<comment type="caution">
    <text evidence="3">The sequence shown here is derived from an EMBL/GenBank/DDBJ whole genome shotgun (WGS) entry which is preliminary data.</text>
</comment>
<dbReference type="Proteomes" id="UP000023561">
    <property type="component" value="Unassembled WGS sequence"/>
</dbReference>
<evidence type="ECO:0000256" key="2">
    <source>
        <dbReference type="SAM" id="SignalP"/>
    </source>
</evidence>
<dbReference type="Gene3D" id="2.130.10.10">
    <property type="entry name" value="YVTN repeat-like/Quinoprotein amine dehydrogenase"/>
    <property type="match status" value="1"/>
</dbReference>
<proteinExistence type="predicted"/>
<feature type="compositionally biased region" description="Basic and acidic residues" evidence="1">
    <location>
        <begin position="36"/>
        <end position="53"/>
    </location>
</feature>
<dbReference type="InterPro" id="IPR011048">
    <property type="entry name" value="Haem_d1_sf"/>
</dbReference>
<feature type="compositionally biased region" description="Polar residues" evidence="1">
    <location>
        <begin position="25"/>
        <end position="35"/>
    </location>
</feature>
<evidence type="ECO:0008006" key="5">
    <source>
        <dbReference type="Google" id="ProtNLM"/>
    </source>
</evidence>
<feature type="chain" id="PRO_5039450309" description="Lipoprotein" evidence="2">
    <location>
        <begin position="20"/>
        <end position="130"/>
    </location>
</feature>
<evidence type="ECO:0000256" key="1">
    <source>
        <dbReference type="SAM" id="MobiDB-lite"/>
    </source>
</evidence>
<dbReference type="SUPFAM" id="SSF51004">
    <property type="entry name" value="C-terminal (heme d1) domain of cytochrome cd1-nitrite reductase"/>
    <property type="match status" value="1"/>
</dbReference>
<dbReference type="AlphaFoldDB" id="A0A023DKM3"/>
<gene>
    <name evidence="3" type="ORF">GCA01S_103_00050</name>
</gene>
<dbReference type="InterPro" id="IPR015943">
    <property type="entry name" value="WD40/YVTN_repeat-like_dom_sf"/>
</dbReference>
<feature type="region of interest" description="Disordered" evidence="1">
    <location>
        <begin position="25"/>
        <end position="53"/>
    </location>
</feature>
<dbReference type="PROSITE" id="PS51257">
    <property type="entry name" value="PROKAR_LIPOPROTEIN"/>
    <property type="match status" value="1"/>
</dbReference>
<evidence type="ECO:0000313" key="4">
    <source>
        <dbReference type="Proteomes" id="UP000023561"/>
    </source>
</evidence>
<feature type="signal peptide" evidence="2">
    <location>
        <begin position="1"/>
        <end position="19"/>
    </location>
</feature>
<evidence type="ECO:0000313" key="3">
    <source>
        <dbReference type="EMBL" id="GAJ41820.1"/>
    </source>
</evidence>
<accession>A0A023DKM3</accession>